<evidence type="ECO:0000313" key="12">
    <source>
        <dbReference type="EMBL" id="RMY01023.1"/>
    </source>
</evidence>
<dbReference type="PANTHER" id="PTHR23323">
    <property type="entry name" value="VACUOLAR PROTEIN SORTING-ASSOCIATED PROTEIN"/>
    <property type="match status" value="1"/>
</dbReference>
<dbReference type="GO" id="GO:0006904">
    <property type="term" value="P:vesicle docking involved in exocytosis"/>
    <property type="evidence" value="ECO:0007669"/>
    <property type="project" value="TreeGrafter"/>
</dbReference>
<evidence type="ECO:0000259" key="11">
    <source>
        <dbReference type="PROSITE" id="PS50089"/>
    </source>
</evidence>
<dbReference type="InterPro" id="IPR057308">
    <property type="entry name" value="CHCR_PEP5_VPS11"/>
</dbReference>
<dbReference type="GO" id="GO:0006886">
    <property type="term" value="P:intracellular protein transport"/>
    <property type="evidence" value="ECO:0007669"/>
    <property type="project" value="UniProtKB-UniRule"/>
</dbReference>
<feature type="domain" description="RING-type" evidence="11">
    <location>
        <begin position="591"/>
        <end position="633"/>
    </location>
</feature>
<dbReference type="SUPFAM" id="SSF48371">
    <property type="entry name" value="ARM repeat"/>
    <property type="match status" value="1"/>
</dbReference>
<gene>
    <name evidence="12" type="ORF">D0866_15849</name>
</gene>
<comment type="subcellular location">
    <subcellularLocation>
        <location evidence="8">Endomembrane system</location>
        <topology evidence="8">Peripheral membrane protein</topology>
        <orientation evidence="8">Cytoplasmic side</orientation>
    </subcellularLocation>
</comment>
<evidence type="ECO:0000256" key="3">
    <source>
        <dbReference type="ARBA" id="ARBA00022723"/>
    </source>
</evidence>
<dbReference type="InterPro" id="IPR000547">
    <property type="entry name" value="Clathrin_H-chain/VPS_repeat"/>
</dbReference>
<dbReference type="GO" id="GO:0030674">
    <property type="term" value="F:protein-macromolecule adaptor activity"/>
    <property type="evidence" value="ECO:0007669"/>
    <property type="project" value="TreeGrafter"/>
</dbReference>
<evidence type="ECO:0000256" key="8">
    <source>
        <dbReference type="ARBA" id="ARBA00029433"/>
    </source>
</evidence>
<proteinExistence type="inferred from homology"/>
<dbReference type="Pfam" id="PF17122">
    <property type="entry name" value="zf-C3H2C3"/>
    <property type="match status" value="1"/>
</dbReference>
<dbReference type="GO" id="GO:0007033">
    <property type="term" value="P:vacuole organization"/>
    <property type="evidence" value="ECO:0007669"/>
    <property type="project" value="TreeGrafter"/>
</dbReference>
<dbReference type="InterPro" id="IPR024763">
    <property type="entry name" value="VPS11_C"/>
</dbReference>
<dbReference type="PANTHER" id="PTHR23323:SF24">
    <property type="entry name" value="VACUOLAR PROTEIN SORTING-ASSOCIATED PROTEIN 11 HOMOLOG"/>
    <property type="match status" value="1"/>
</dbReference>
<keyword evidence="6" id="KW-0653">Protein transport</keyword>
<evidence type="ECO:0000256" key="5">
    <source>
        <dbReference type="ARBA" id="ARBA00022833"/>
    </source>
</evidence>
<dbReference type="AlphaFoldDB" id="A0A3M6YDJ7"/>
<dbReference type="FunFam" id="1.25.40.10:FF:000440">
    <property type="entry name" value="E3 ubiquitin-protein ligase PEP5"/>
    <property type="match status" value="1"/>
</dbReference>
<keyword evidence="7" id="KW-0472">Membrane</keyword>
<dbReference type="PROSITE" id="PS50089">
    <property type="entry name" value="ZF_RING_2"/>
    <property type="match status" value="1"/>
</dbReference>
<evidence type="ECO:0000256" key="1">
    <source>
        <dbReference type="ARBA" id="ARBA00007070"/>
    </source>
</evidence>
<sequence length="688" mass="77691">MLRQFGGQQVDGLMNSSNLTILDADLKLIAYSDKVNGEVNKILSMWGDIFLLTVEGKLYRYHERTFTQKLDLVYQRDLYLVAISLAQKYKVDPVQQNVIFRRYGDYLYSKGDYDTAMQQYLRAIDNTEPSQIIRKFLDNQHIKNLIEYLEALHEESKATSDHTTLLLNCYAKLKDTEKLDAFIKQPGELKFDLDTAIIMCRQGGYYEQAAFLARRHEEHGLVIDIMIEDLKWYAEAVAYIVRLGPKDAYDNFMRYGTVLLEHRPIEMTQLFVDYFTDQYRPKKDAVIVQDTTPAQQESSGFGTAAKSAVQNLVAFIPLPGMTVSSTPAAGEQKATQVVETTTAGDYVAYEAPKPRLAFSAFVDHPDEFITFLEALIKSENVKEAEKADLHTTLFEIYLHQASNSKAEEKTEWERKARQLIESKDVPIDTSNVLLLSDLERFRDGTILVSERQGLRFDVFRSYTAAKDTRGAIKALHKYGPEEPQLYPAALAYFTSSPEILQEAGDEIGTVLKKIEEDGLMAPLQVIQTLSTNAVATMGLVKKYLSSTVERERAEIAANRRQINTLRSDTSQKLQSIDSLSTQPEPFSATRCSACGRTLDLPTVHFLCKHSYHQRCLNVAEGQDVEDVECPICTPQNQTVRQIRRAQEETAGRHELFQDALGRGKERFGVVGDWFGRGVMGASSVTGTG</sequence>
<evidence type="ECO:0000256" key="6">
    <source>
        <dbReference type="ARBA" id="ARBA00022927"/>
    </source>
</evidence>
<comment type="similarity">
    <text evidence="1">Belongs to the VPS11 family.</text>
</comment>
<accession>A0A3M6YDJ7</accession>
<dbReference type="GO" id="GO:0005768">
    <property type="term" value="C:endosome"/>
    <property type="evidence" value="ECO:0007669"/>
    <property type="project" value="TreeGrafter"/>
</dbReference>
<dbReference type="InterPro" id="IPR001841">
    <property type="entry name" value="Znf_RING"/>
</dbReference>
<name>A0A3M6YDJ7_HORWE</name>
<keyword evidence="3" id="KW-0479">Metal-binding</keyword>
<evidence type="ECO:0000256" key="10">
    <source>
        <dbReference type="PROSITE-ProRule" id="PRU01006"/>
    </source>
</evidence>
<dbReference type="GO" id="GO:0048284">
    <property type="term" value="P:organelle fusion"/>
    <property type="evidence" value="ECO:0007669"/>
    <property type="project" value="TreeGrafter"/>
</dbReference>
<organism evidence="12 13">
    <name type="scientific">Hortaea werneckii</name>
    <name type="common">Black yeast</name>
    <name type="synonym">Cladosporium werneckii</name>
    <dbReference type="NCBI Taxonomy" id="91943"/>
    <lineage>
        <taxon>Eukaryota</taxon>
        <taxon>Fungi</taxon>
        <taxon>Dikarya</taxon>
        <taxon>Ascomycota</taxon>
        <taxon>Pezizomycotina</taxon>
        <taxon>Dothideomycetes</taxon>
        <taxon>Dothideomycetidae</taxon>
        <taxon>Mycosphaerellales</taxon>
        <taxon>Teratosphaeriaceae</taxon>
        <taxon>Hortaea</taxon>
    </lineage>
</organism>
<dbReference type="GO" id="GO:0030897">
    <property type="term" value="C:HOPS complex"/>
    <property type="evidence" value="ECO:0007669"/>
    <property type="project" value="TreeGrafter"/>
</dbReference>
<reference evidence="12 13" key="1">
    <citation type="journal article" date="2018" name="BMC Genomics">
        <title>Genomic evidence for intraspecific hybridization in a clonal and extremely halotolerant yeast.</title>
        <authorList>
            <person name="Gostincar C."/>
            <person name="Stajich J.E."/>
            <person name="Zupancic J."/>
            <person name="Zalar P."/>
            <person name="Gunde-Cimerman N."/>
        </authorList>
    </citation>
    <scope>NUCLEOTIDE SEQUENCE [LARGE SCALE GENOMIC DNA]</scope>
    <source>
        <strain evidence="12 13">EXF-6651</strain>
    </source>
</reference>
<dbReference type="GO" id="GO:0007032">
    <property type="term" value="P:endosome organization"/>
    <property type="evidence" value="ECO:0007669"/>
    <property type="project" value="TreeGrafter"/>
</dbReference>
<keyword evidence="5" id="KW-0862">Zinc</keyword>
<protein>
    <recommendedName>
        <fullName evidence="11">RING-type domain-containing protein</fullName>
    </recommendedName>
</protein>
<dbReference type="GO" id="GO:0008270">
    <property type="term" value="F:zinc ion binding"/>
    <property type="evidence" value="ECO:0007669"/>
    <property type="project" value="UniProtKB-KW"/>
</dbReference>
<dbReference type="InterPro" id="IPR016024">
    <property type="entry name" value="ARM-type_fold"/>
</dbReference>
<feature type="repeat" description="CHCR" evidence="10">
    <location>
        <begin position="120"/>
        <end position="268"/>
    </location>
</feature>
<keyword evidence="4 9" id="KW-0863">Zinc-finger</keyword>
<dbReference type="Pfam" id="PF23341">
    <property type="entry name" value="PEP5_VPS11_N"/>
    <property type="match status" value="1"/>
</dbReference>
<dbReference type="EMBL" id="QWIM01003416">
    <property type="protein sequence ID" value="RMY01023.1"/>
    <property type="molecule type" value="Genomic_DNA"/>
</dbReference>
<dbReference type="SUPFAM" id="SSF57850">
    <property type="entry name" value="RING/U-box"/>
    <property type="match status" value="1"/>
</dbReference>
<evidence type="ECO:0000256" key="9">
    <source>
        <dbReference type="PROSITE-ProRule" id="PRU00175"/>
    </source>
</evidence>
<evidence type="ECO:0000256" key="4">
    <source>
        <dbReference type="ARBA" id="ARBA00022771"/>
    </source>
</evidence>
<dbReference type="Proteomes" id="UP000276864">
    <property type="component" value="Unassembled WGS sequence"/>
</dbReference>
<dbReference type="Pfam" id="PF23356">
    <property type="entry name" value="TPR_PEP5_VPS11"/>
    <property type="match status" value="2"/>
</dbReference>
<comment type="caution">
    <text evidence="12">The sequence shown here is derived from an EMBL/GenBank/DDBJ whole genome shotgun (WGS) entry which is preliminary data.</text>
</comment>
<dbReference type="CDD" id="cd16688">
    <property type="entry name" value="RING-H2_Vps11"/>
    <property type="match status" value="1"/>
</dbReference>
<evidence type="ECO:0000313" key="13">
    <source>
        <dbReference type="Proteomes" id="UP000276864"/>
    </source>
</evidence>
<dbReference type="Pfam" id="PF12451">
    <property type="entry name" value="VPS11_C"/>
    <property type="match status" value="1"/>
</dbReference>
<dbReference type="InterPro" id="IPR011990">
    <property type="entry name" value="TPR-like_helical_dom_sf"/>
</dbReference>
<dbReference type="Gene3D" id="1.25.40.10">
    <property type="entry name" value="Tetratricopeptide repeat domain"/>
    <property type="match status" value="1"/>
</dbReference>
<evidence type="ECO:0000256" key="7">
    <source>
        <dbReference type="ARBA" id="ARBA00023136"/>
    </source>
</evidence>
<evidence type="ECO:0000256" key="2">
    <source>
        <dbReference type="ARBA" id="ARBA00022448"/>
    </source>
</evidence>
<keyword evidence="2" id="KW-0813">Transport</keyword>
<dbReference type="InterPro" id="IPR057307">
    <property type="entry name" value="PEP5_VPS11_N"/>
</dbReference>
<dbReference type="PROSITE" id="PS50236">
    <property type="entry name" value="CHCR"/>
    <property type="match status" value="1"/>
</dbReference>